<dbReference type="InParanoid" id="E2AJ98"/>
<name>E2AJ98_CAMFO</name>
<gene>
    <name evidence="2" type="ORF">EAG_11032</name>
</gene>
<organism evidence="3">
    <name type="scientific">Camponotus floridanus</name>
    <name type="common">Florida carpenter ant</name>
    <dbReference type="NCBI Taxonomy" id="104421"/>
    <lineage>
        <taxon>Eukaryota</taxon>
        <taxon>Metazoa</taxon>
        <taxon>Ecdysozoa</taxon>
        <taxon>Arthropoda</taxon>
        <taxon>Hexapoda</taxon>
        <taxon>Insecta</taxon>
        <taxon>Pterygota</taxon>
        <taxon>Neoptera</taxon>
        <taxon>Endopterygota</taxon>
        <taxon>Hymenoptera</taxon>
        <taxon>Apocrita</taxon>
        <taxon>Aculeata</taxon>
        <taxon>Formicoidea</taxon>
        <taxon>Formicidae</taxon>
        <taxon>Formicinae</taxon>
        <taxon>Camponotus</taxon>
    </lineage>
</organism>
<dbReference type="AlphaFoldDB" id="E2AJ98"/>
<sequence>MVKLSIIPKRKLTCYMSGAYIALKSRSKARKGRLFTILISGVGSKNSKMKDLKLESMRCVGFFHTAHFISAHAEKKLRQLRNVRIVMPKTTERRGGRKGGRRRRGGGKMADVDAQDYCSSAFLATASTSLCERVTIKKLAIVVWETISPHVDLRQLAQRQFTIKTTDENDYFAVVDSWSARFEPMLRYRGHKYVHVKEDSRPLDDYKVLAFHVDWDIRIAFNHLLLLRVVKYQCRKMSKLELFNPHQNPMNPMDLCWLEVRSLLNTQFQNSVHTEFVHTDRFFSRIEQALKAECYYSYSSRIESYVSYVSEEEEREARSLIVFMRWRVQLIANPVAMLKCCRLPNHCNHYCNDRVKLAMYLSQGEILCQNLLEIKLINSDARRGCSSNIHNQRVSVLFLDYCSDRLAEKLERFRMKLRIQIITSVTIVPCYIIGRELLCLEALNFRKLKLILKRLISLYSFGHRMGSDASQFHKYHLNEFRRIAIKLKGMISVSHDRPFLRVDSLSNFTCLKPGTCQHLAGLKLDYESVAPVANCISDLQTELGLAGEVPRIWRERGKACQRAMGGTFYRFIHYPLSDLTRRYSKTTRCVCAGRNDSVGSLKSWMLRGKCLGRGGRSGISVIERENVGGNGSDISPTAKKIEMGRVSGDNWRDSNRQKRAGVARGRNRGGHDTRKRVQSFSRNRHLDGMPALGELESYSLYPAWLNQSIITGKQLIVTDYSSYKRSTSCYPIRSAASFSTRQSERVFQSCYPIRSASFSTRQRADGTRIDNLMLLGNDRGRITDCICIGNEIHALPGNHFGTSVYANVIKPAHKGSQQAHSMPARPFLNTVLLGVIIRLRAVLSERGMESIYRREIGVNPNVTVSKGPPSICSPLPPIPYVYNTVYPYCRNIPDINYPKRQRHVVTIASRGKGMHKRRAGRDDRQAEKIHRRQERDGSFKKEKKKRKKRGRKKRAL</sequence>
<feature type="compositionally biased region" description="Basic and acidic residues" evidence="1">
    <location>
        <begin position="920"/>
        <end position="940"/>
    </location>
</feature>
<evidence type="ECO:0000313" key="2">
    <source>
        <dbReference type="EMBL" id="EFN66538.1"/>
    </source>
</evidence>
<reference evidence="2 3" key="1">
    <citation type="journal article" date="2010" name="Science">
        <title>Genomic comparison of the ants Camponotus floridanus and Harpegnathos saltator.</title>
        <authorList>
            <person name="Bonasio R."/>
            <person name="Zhang G."/>
            <person name="Ye C."/>
            <person name="Mutti N.S."/>
            <person name="Fang X."/>
            <person name="Qin N."/>
            <person name="Donahue G."/>
            <person name="Yang P."/>
            <person name="Li Q."/>
            <person name="Li C."/>
            <person name="Zhang P."/>
            <person name="Huang Z."/>
            <person name="Berger S.L."/>
            <person name="Reinberg D."/>
            <person name="Wang J."/>
            <person name="Liebig J."/>
        </authorList>
    </citation>
    <scope>NUCLEOTIDE SEQUENCE [LARGE SCALE GENOMIC DNA]</scope>
    <source>
        <strain evidence="3">C129</strain>
    </source>
</reference>
<feature type="region of interest" description="Disordered" evidence="1">
    <location>
        <begin position="907"/>
        <end position="956"/>
    </location>
</feature>
<proteinExistence type="predicted"/>
<feature type="compositionally biased region" description="Basic residues" evidence="1">
    <location>
        <begin position="941"/>
        <end position="956"/>
    </location>
</feature>
<evidence type="ECO:0000256" key="1">
    <source>
        <dbReference type="SAM" id="MobiDB-lite"/>
    </source>
</evidence>
<feature type="compositionally biased region" description="Basic residues" evidence="1">
    <location>
        <begin position="657"/>
        <end position="675"/>
    </location>
</feature>
<accession>E2AJ98</accession>
<dbReference type="EMBL" id="GL439967">
    <property type="protein sequence ID" value="EFN66538.1"/>
    <property type="molecule type" value="Genomic_DNA"/>
</dbReference>
<protein>
    <submittedName>
        <fullName evidence="2">Uncharacterized protein</fullName>
    </submittedName>
</protein>
<dbReference type="Proteomes" id="UP000000311">
    <property type="component" value="Unassembled WGS sequence"/>
</dbReference>
<feature type="region of interest" description="Disordered" evidence="1">
    <location>
        <begin position="647"/>
        <end position="675"/>
    </location>
</feature>
<keyword evidence="3" id="KW-1185">Reference proteome</keyword>
<evidence type="ECO:0000313" key="3">
    <source>
        <dbReference type="Proteomes" id="UP000000311"/>
    </source>
</evidence>